<gene>
    <name evidence="1" type="ORF">EDD18DRAFT_819539</name>
</gene>
<organism evidence="1 2">
    <name type="scientific">Armillaria luteobubalina</name>
    <dbReference type="NCBI Taxonomy" id="153913"/>
    <lineage>
        <taxon>Eukaryota</taxon>
        <taxon>Fungi</taxon>
        <taxon>Dikarya</taxon>
        <taxon>Basidiomycota</taxon>
        <taxon>Agaricomycotina</taxon>
        <taxon>Agaricomycetes</taxon>
        <taxon>Agaricomycetidae</taxon>
        <taxon>Agaricales</taxon>
        <taxon>Marasmiineae</taxon>
        <taxon>Physalacriaceae</taxon>
        <taxon>Armillaria</taxon>
    </lineage>
</organism>
<dbReference type="EMBL" id="JAUEPU010000008">
    <property type="protein sequence ID" value="KAK0500219.1"/>
    <property type="molecule type" value="Genomic_DNA"/>
</dbReference>
<dbReference type="Proteomes" id="UP001175228">
    <property type="component" value="Unassembled WGS sequence"/>
</dbReference>
<keyword evidence="2" id="KW-1185">Reference proteome</keyword>
<evidence type="ECO:0008006" key="3">
    <source>
        <dbReference type="Google" id="ProtNLM"/>
    </source>
</evidence>
<dbReference type="AlphaFoldDB" id="A0AA39UW82"/>
<evidence type="ECO:0000313" key="2">
    <source>
        <dbReference type="Proteomes" id="UP001175228"/>
    </source>
</evidence>
<dbReference type="Gene3D" id="3.90.228.10">
    <property type="match status" value="1"/>
</dbReference>
<reference evidence="1" key="1">
    <citation type="submission" date="2023-06" db="EMBL/GenBank/DDBJ databases">
        <authorList>
            <consortium name="Lawrence Berkeley National Laboratory"/>
            <person name="Ahrendt S."/>
            <person name="Sahu N."/>
            <person name="Indic B."/>
            <person name="Wong-Bajracharya J."/>
            <person name="Merenyi Z."/>
            <person name="Ke H.-M."/>
            <person name="Monk M."/>
            <person name="Kocsube S."/>
            <person name="Drula E."/>
            <person name="Lipzen A."/>
            <person name="Balint B."/>
            <person name="Henrissat B."/>
            <person name="Andreopoulos B."/>
            <person name="Martin F.M."/>
            <person name="Harder C.B."/>
            <person name="Rigling D."/>
            <person name="Ford K.L."/>
            <person name="Foster G.D."/>
            <person name="Pangilinan J."/>
            <person name="Papanicolaou A."/>
            <person name="Barry K."/>
            <person name="LaButti K."/>
            <person name="Viragh M."/>
            <person name="Koriabine M."/>
            <person name="Yan M."/>
            <person name="Riley R."/>
            <person name="Champramary S."/>
            <person name="Plett K.L."/>
            <person name="Tsai I.J."/>
            <person name="Slot J."/>
            <person name="Sipos G."/>
            <person name="Plett J."/>
            <person name="Nagy L.G."/>
            <person name="Grigoriev I.V."/>
        </authorList>
    </citation>
    <scope>NUCLEOTIDE SEQUENCE</scope>
    <source>
        <strain evidence="1">HWK02</strain>
    </source>
</reference>
<dbReference type="SUPFAM" id="SSF56399">
    <property type="entry name" value="ADP-ribosylation"/>
    <property type="match status" value="1"/>
</dbReference>
<comment type="caution">
    <text evidence="1">The sequence shown here is derived from an EMBL/GenBank/DDBJ whole genome shotgun (WGS) entry which is preliminary data.</text>
</comment>
<proteinExistence type="predicted"/>
<evidence type="ECO:0000313" key="1">
    <source>
        <dbReference type="EMBL" id="KAK0500219.1"/>
    </source>
</evidence>
<name>A0AA39UW82_9AGAR</name>
<protein>
    <recommendedName>
        <fullName evidence="3">PARP catalytic domain-containing protein</fullName>
    </recommendedName>
</protein>
<accession>A0AA39UW82</accession>
<sequence length="309" mass="34824">MHSSRNRNTRYLAPSFSLAMTPQTPPRPLCKRCQQRPVFVENGRMHDYCGRTCAEAQEGRKLNPCLLVGCQQTGRAAHADFCSNEHAMEGVRKRQIASCKACHTYPKVTSDGFCNACKQQTTSPTIVTASASSRFKELSRISSEAREVNRHFTRHWDPLGAQSPTLRKIYKVRSTAEENDSYVDYRKRVDKPKEVRTFHSAQCICDLGEKSPEVCQYKSCGICSIIKSSFTAFEFGDSFNNGRFGEGIYSYKFAANTDRFATSCTSSRYRVTILCDAVVDSGTEIPEDESLFVHASDAIIPRYVLMYDK</sequence>